<name>A0A291N4A8_SPHYA</name>
<reference evidence="4 5" key="1">
    <citation type="submission" date="2017-10" db="EMBL/GenBank/DDBJ databases">
        <title>Sphingobium yanoikuyae S72.</title>
        <authorList>
            <person name="Sanchez E."/>
            <person name="Bustos P."/>
            <person name="Mendoza P."/>
            <person name="Guo X."/>
            <person name="Mendoza A."/>
        </authorList>
    </citation>
    <scope>NUCLEOTIDE SEQUENCE [LARGE SCALE GENOMIC DNA]</scope>
    <source>
        <strain evidence="4 5">S72</strain>
    </source>
</reference>
<organism evidence="4 5">
    <name type="scientific">Sphingobium yanoikuyae</name>
    <name type="common">Sphingomonas yanoikuyae</name>
    <dbReference type="NCBI Taxonomy" id="13690"/>
    <lineage>
        <taxon>Bacteria</taxon>
        <taxon>Pseudomonadati</taxon>
        <taxon>Pseudomonadota</taxon>
        <taxon>Alphaproteobacteria</taxon>
        <taxon>Sphingomonadales</taxon>
        <taxon>Sphingomonadaceae</taxon>
        <taxon>Sphingobium</taxon>
    </lineage>
</organism>
<evidence type="ECO:0000256" key="3">
    <source>
        <dbReference type="ARBA" id="ARBA00071493"/>
    </source>
</evidence>
<dbReference type="SUPFAM" id="SSF51735">
    <property type="entry name" value="NAD(P)-binding Rossmann-fold domains"/>
    <property type="match status" value="1"/>
</dbReference>
<gene>
    <name evidence="4" type="ORF">A6768_19295</name>
</gene>
<comment type="similarity">
    <text evidence="1">Belongs to the short-chain dehydrogenases/reductases (SDR) family.</text>
</comment>
<dbReference type="InterPro" id="IPR036291">
    <property type="entry name" value="NAD(P)-bd_dom_sf"/>
</dbReference>
<evidence type="ECO:0000313" key="5">
    <source>
        <dbReference type="Proteomes" id="UP000219422"/>
    </source>
</evidence>
<dbReference type="PANTHER" id="PTHR24320:SF148">
    <property type="entry name" value="NAD(P)-BINDING ROSSMANN-FOLD SUPERFAMILY PROTEIN"/>
    <property type="match status" value="1"/>
</dbReference>
<dbReference type="Gene3D" id="3.40.50.720">
    <property type="entry name" value="NAD(P)-binding Rossmann-like Domain"/>
    <property type="match status" value="1"/>
</dbReference>
<dbReference type="AlphaFoldDB" id="A0A291N4A8"/>
<dbReference type="Proteomes" id="UP000219422">
    <property type="component" value="Chromosome"/>
</dbReference>
<dbReference type="KEGG" id="sya:A6768_19295"/>
<protein>
    <recommendedName>
        <fullName evidence="3">Probable oxidoreductase</fullName>
    </recommendedName>
</protein>
<keyword evidence="2" id="KW-0560">Oxidoreductase</keyword>
<dbReference type="Pfam" id="PF00106">
    <property type="entry name" value="adh_short"/>
    <property type="match status" value="1"/>
</dbReference>
<accession>A0A291N4A8</accession>
<evidence type="ECO:0000256" key="1">
    <source>
        <dbReference type="ARBA" id="ARBA00006484"/>
    </source>
</evidence>
<dbReference type="GO" id="GO:0016491">
    <property type="term" value="F:oxidoreductase activity"/>
    <property type="evidence" value="ECO:0007669"/>
    <property type="project" value="UniProtKB-KW"/>
</dbReference>
<evidence type="ECO:0000313" key="4">
    <source>
        <dbReference type="EMBL" id="ATI81928.1"/>
    </source>
</evidence>
<dbReference type="EMBL" id="CP023741">
    <property type="protein sequence ID" value="ATI81928.1"/>
    <property type="molecule type" value="Genomic_DNA"/>
</dbReference>
<evidence type="ECO:0000256" key="2">
    <source>
        <dbReference type="ARBA" id="ARBA00023002"/>
    </source>
</evidence>
<dbReference type="PRINTS" id="PR00081">
    <property type="entry name" value="GDHRDH"/>
</dbReference>
<dbReference type="InterPro" id="IPR002347">
    <property type="entry name" value="SDR_fam"/>
</dbReference>
<sequence length="306" mass="32211">MDRLTTPFGFYSTAADVLRSIDLTGKRIMVTGGAAGIGLETTRALLLAGAHVTLAVRRPDAVAAVVGELRGQARGAAVDVRSLDLADVRSVQGFVDGWSGPLHALINNAGIMALPERQLSPQGFELQFATNYLGHFALTWGLRDALTLANGARVVSISSSGHLFSPVILDDLNFDFVPYTPIGAYGQSKSATALMSVAITRHWADRGIVSNALNPGAIATGLQRHTGGLRTPVERRKTPEQGAATSVLLAASPLLEGIGGRYFEDCNEATSVTSRPTDFSGGYAAYAMDGENAERLWTISQALTGA</sequence>
<proteinExistence type="inferred from homology"/>
<dbReference type="PANTHER" id="PTHR24320">
    <property type="entry name" value="RETINOL DEHYDROGENASE"/>
    <property type="match status" value="1"/>
</dbReference>
<dbReference type="FunFam" id="3.40.50.720:FF:000594">
    <property type="entry name" value="Short-chain oxidoreductase"/>
    <property type="match status" value="1"/>
</dbReference>